<dbReference type="Proteomes" id="UP000502823">
    <property type="component" value="Unassembled WGS sequence"/>
</dbReference>
<name>A0A6L2PLY3_COPFO</name>
<reference evidence="2" key="1">
    <citation type="submission" date="2020-01" db="EMBL/GenBank/DDBJ databases">
        <title>Draft genome sequence of the Termite Coptotermes fromosanus.</title>
        <authorList>
            <person name="Itakura S."/>
            <person name="Yosikawa Y."/>
            <person name="Umezawa K."/>
        </authorList>
    </citation>
    <scope>NUCLEOTIDE SEQUENCE [LARGE SCALE GENOMIC DNA]</scope>
</reference>
<dbReference type="AlphaFoldDB" id="A0A6L2PLY3"/>
<proteinExistence type="predicted"/>
<sequence length="65" mass="7268">MVKDEDFVGKVNTNPYKLQHFGLNYFVMYVNGIQVPSGGLSLNTSHQKRTELGYQTLSNGSGIHH</sequence>
<comment type="caution">
    <text evidence="1">The sequence shown here is derived from an EMBL/GenBank/DDBJ whole genome shotgun (WGS) entry which is preliminary data.</text>
</comment>
<evidence type="ECO:0000313" key="1">
    <source>
        <dbReference type="EMBL" id="GFG33613.1"/>
    </source>
</evidence>
<dbReference type="EMBL" id="BLKM01008408">
    <property type="protein sequence ID" value="GFG33613.1"/>
    <property type="molecule type" value="Genomic_DNA"/>
</dbReference>
<keyword evidence="2" id="KW-1185">Reference proteome</keyword>
<accession>A0A6L2PLY3</accession>
<dbReference type="InParanoid" id="A0A6L2PLY3"/>
<protein>
    <submittedName>
        <fullName evidence="1">Uncharacterized protein</fullName>
    </submittedName>
</protein>
<gene>
    <name evidence="1" type="ORF">Cfor_03376</name>
</gene>
<organism evidence="1 2">
    <name type="scientific">Coptotermes formosanus</name>
    <name type="common">Formosan subterranean termite</name>
    <dbReference type="NCBI Taxonomy" id="36987"/>
    <lineage>
        <taxon>Eukaryota</taxon>
        <taxon>Metazoa</taxon>
        <taxon>Ecdysozoa</taxon>
        <taxon>Arthropoda</taxon>
        <taxon>Hexapoda</taxon>
        <taxon>Insecta</taxon>
        <taxon>Pterygota</taxon>
        <taxon>Neoptera</taxon>
        <taxon>Polyneoptera</taxon>
        <taxon>Dictyoptera</taxon>
        <taxon>Blattodea</taxon>
        <taxon>Blattoidea</taxon>
        <taxon>Termitoidae</taxon>
        <taxon>Rhinotermitidae</taxon>
        <taxon>Coptotermes</taxon>
    </lineage>
</organism>
<dbReference type="OrthoDB" id="5979489at2759"/>
<evidence type="ECO:0000313" key="2">
    <source>
        <dbReference type="Proteomes" id="UP000502823"/>
    </source>
</evidence>